<reference evidence="8 9" key="1">
    <citation type="submission" date="2013-11" db="EMBL/GenBank/DDBJ databases">
        <title>The Damaraland mole rat (Fukomys damarensis) genome and evolution of African mole rats.</title>
        <authorList>
            <person name="Gladyshev V.N."/>
            <person name="Fang X."/>
        </authorList>
    </citation>
    <scope>NUCLEOTIDE SEQUENCE [LARGE SCALE GENOMIC DNA]</scope>
    <source>
        <tissue evidence="8">Liver</tissue>
    </source>
</reference>
<sequence>MEAASLLFLLLAPGLLVSSTSPCALDEAIDRKIKEQTSSLVLEAVKNLSLDCTSVTSRGDLATCPEGFAVTSCSCGWGCGSWDVRAQTTCHCQCVGMDWTAVCCCRVQMAA</sequence>
<feature type="chain" id="PRO_5001873437" evidence="7">
    <location>
        <begin position="20"/>
        <end position="111"/>
    </location>
</feature>
<dbReference type="InterPro" id="IPR009714">
    <property type="entry name" value="RELM"/>
</dbReference>
<gene>
    <name evidence="8" type="ORF">H920_15616</name>
</gene>
<keyword evidence="5 7" id="KW-0732">Signal</keyword>
<organism evidence="8 9">
    <name type="scientific">Fukomys damarensis</name>
    <name type="common">Damaraland mole rat</name>
    <name type="synonym">Cryptomys damarensis</name>
    <dbReference type="NCBI Taxonomy" id="885580"/>
    <lineage>
        <taxon>Eukaryota</taxon>
        <taxon>Metazoa</taxon>
        <taxon>Chordata</taxon>
        <taxon>Craniata</taxon>
        <taxon>Vertebrata</taxon>
        <taxon>Euteleostomi</taxon>
        <taxon>Mammalia</taxon>
        <taxon>Eutheria</taxon>
        <taxon>Euarchontoglires</taxon>
        <taxon>Glires</taxon>
        <taxon>Rodentia</taxon>
        <taxon>Hystricomorpha</taxon>
        <taxon>Bathyergidae</taxon>
        <taxon>Fukomys</taxon>
    </lineage>
</organism>
<feature type="signal peptide" evidence="7">
    <location>
        <begin position="1"/>
        <end position="19"/>
    </location>
</feature>
<dbReference type="EMBL" id="KN123867">
    <property type="protein sequence ID" value="KFO22966.1"/>
    <property type="molecule type" value="Genomic_DNA"/>
</dbReference>
<proteinExistence type="inferred from homology"/>
<dbReference type="STRING" id="885580.ENSFDAP00000010271"/>
<dbReference type="Gene3D" id="2.60.40.4230">
    <property type="entry name" value="Resistin head domain"/>
    <property type="match status" value="1"/>
</dbReference>
<evidence type="ECO:0000256" key="7">
    <source>
        <dbReference type="SAM" id="SignalP"/>
    </source>
</evidence>
<evidence type="ECO:0000313" key="8">
    <source>
        <dbReference type="EMBL" id="KFO22966.1"/>
    </source>
</evidence>
<name>A0A091DJI7_FUKDA</name>
<evidence type="ECO:0000313" key="9">
    <source>
        <dbReference type="Proteomes" id="UP000028990"/>
    </source>
</evidence>
<comment type="subcellular location">
    <subcellularLocation>
        <location evidence="1">Secreted</location>
    </subcellularLocation>
</comment>
<dbReference type="InterPro" id="IPR036262">
    <property type="entry name" value="Resistin-like_sf"/>
</dbReference>
<keyword evidence="3" id="KW-0964">Secreted</keyword>
<evidence type="ECO:0000256" key="1">
    <source>
        <dbReference type="ARBA" id="ARBA00004613"/>
    </source>
</evidence>
<dbReference type="GO" id="GO:0005179">
    <property type="term" value="F:hormone activity"/>
    <property type="evidence" value="ECO:0007669"/>
    <property type="project" value="UniProtKB-KW"/>
</dbReference>
<keyword evidence="4" id="KW-0372">Hormone</keyword>
<dbReference type="OrthoDB" id="9531287at2759"/>
<evidence type="ECO:0000256" key="2">
    <source>
        <dbReference type="ARBA" id="ARBA00007258"/>
    </source>
</evidence>
<keyword evidence="9" id="KW-1185">Reference proteome</keyword>
<dbReference type="FunFam" id="2.60.40.4230:FF:000001">
    <property type="entry name" value="Resistin-like beta"/>
    <property type="match status" value="1"/>
</dbReference>
<dbReference type="Pfam" id="PF06954">
    <property type="entry name" value="Resistin"/>
    <property type="match status" value="1"/>
</dbReference>
<protein>
    <submittedName>
        <fullName evidence="8">Resistin</fullName>
    </submittedName>
</protein>
<evidence type="ECO:0000256" key="3">
    <source>
        <dbReference type="ARBA" id="ARBA00022525"/>
    </source>
</evidence>
<comment type="similarity">
    <text evidence="2">Belongs to the resistin/FIZZ family.</text>
</comment>
<dbReference type="Gene3D" id="6.10.250.200">
    <property type="match status" value="1"/>
</dbReference>
<accession>A0A091DJI7</accession>
<dbReference type="SUPFAM" id="SSF111423">
    <property type="entry name" value="Resistin"/>
    <property type="match status" value="1"/>
</dbReference>
<dbReference type="GO" id="GO:0005615">
    <property type="term" value="C:extracellular space"/>
    <property type="evidence" value="ECO:0007669"/>
    <property type="project" value="TreeGrafter"/>
</dbReference>
<dbReference type="CDD" id="cd16333">
    <property type="entry name" value="RELM"/>
    <property type="match status" value="1"/>
</dbReference>
<evidence type="ECO:0000256" key="6">
    <source>
        <dbReference type="ARBA" id="ARBA00023157"/>
    </source>
</evidence>
<dbReference type="AlphaFoldDB" id="A0A091DJI7"/>
<dbReference type="PANTHER" id="PTHR21101">
    <property type="entry name" value="RESISTIN"/>
    <property type="match status" value="1"/>
</dbReference>
<dbReference type="OMA" id="CQCAGID"/>
<evidence type="ECO:0000256" key="5">
    <source>
        <dbReference type="ARBA" id="ARBA00022729"/>
    </source>
</evidence>
<dbReference type="eggNOG" id="ENOG502S9XN">
    <property type="taxonomic scope" value="Eukaryota"/>
</dbReference>
<keyword evidence="6" id="KW-1015">Disulfide bond</keyword>
<evidence type="ECO:0000256" key="4">
    <source>
        <dbReference type="ARBA" id="ARBA00022702"/>
    </source>
</evidence>
<dbReference type="PANTHER" id="PTHR21101:SF11">
    <property type="entry name" value="RESISTIN"/>
    <property type="match status" value="1"/>
</dbReference>
<dbReference type="Proteomes" id="UP000028990">
    <property type="component" value="Unassembled WGS sequence"/>
</dbReference>